<evidence type="ECO:0000256" key="2">
    <source>
        <dbReference type="ARBA" id="ARBA00023315"/>
    </source>
</evidence>
<dbReference type="Gene3D" id="3.40.630.30">
    <property type="match status" value="1"/>
</dbReference>
<organism evidence="5 6">
    <name type="scientific">Neolewinella aurantiaca</name>
    <dbReference type="NCBI Taxonomy" id="2602767"/>
    <lineage>
        <taxon>Bacteria</taxon>
        <taxon>Pseudomonadati</taxon>
        <taxon>Bacteroidota</taxon>
        <taxon>Saprospiria</taxon>
        <taxon>Saprospirales</taxon>
        <taxon>Lewinellaceae</taxon>
        <taxon>Neolewinella</taxon>
    </lineage>
</organism>
<comment type="similarity">
    <text evidence="3">Belongs to the acetyltransferase family. RimJ subfamily.</text>
</comment>
<protein>
    <submittedName>
        <fullName evidence="5">GNAT family N-acetyltransferase</fullName>
    </submittedName>
</protein>
<dbReference type="SUPFAM" id="SSF55729">
    <property type="entry name" value="Acyl-CoA N-acyltransferases (Nat)"/>
    <property type="match status" value="1"/>
</dbReference>
<evidence type="ECO:0000256" key="1">
    <source>
        <dbReference type="ARBA" id="ARBA00022679"/>
    </source>
</evidence>
<evidence type="ECO:0000259" key="4">
    <source>
        <dbReference type="PROSITE" id="PS51186"/>
    </source>
</evidence>
<gene>
    <name evidence="5" type="ORF">FUA23_06685</name>
</gene>
<dbReference type="InterPro" id="IPR016181">
    <property type="entry name" value="Acyl_CoA_acyltransferase"/>
</dbReference>
<comment type="caution">
    <text evidence="5">The sequence shown here is derived from an EMBL/GenBank/DDBJ whole genome shotgun (WGS) entry which is preliminary data.</text>
</comment>
<dbReference type="OrthoDB" id="9811523at2"/>
<evidence type="ECO:0000313" key="6">
    <source>
        <dbReference type="Proteomes" id="UP000321907"/>
    </source>
</evidence>
<dbReference type="Proteomes" id="UP000321907">
    <property type="component" value="Unassembled WGS sequence"/>
</dbReference>
<feature type="domain" description="N-acetyltransferase" evidence="4">
    <location>
        <begin position="33"/>
        <end position="181"/>
    </location>
</feature>
<dbReference type="PROSITE" id="PS51186">
    <property type="entry name" value="GNAT"/>
    <property type="match status" value="1"/>
</dbReference>
<sequence length="192" mass="22517">MRHQLFNIDTALLTNRCVVRRFRENEGAVFQDLIYRNRDILQDHFPLLVGEIAASPESAEVFIRERIANWLLQNDYAFGIWLNETTELIGYIHLFDINWEVPAAELSFFLDRDHLKSGIMTEALARVIRFGFKQLDMEKVYIKTLSDNFDCQRLVRRVGFSREGDLRGEYRKPGGMLADLVRFGFSRETYGE</sequence>
<evidence type="ECO:0000313" key="5">
    <source>
        <dbReference type="EMBL" id="TXF90468.1"/>
    </source>
</evidence>
<reference evidence="5 6" key="1">
    <citation type="submission" date="2019-08" db="EMBL/GenBank/DDBJ databases">
        <title>Lewinella sp. strain SSH13 Genome sequencing and assembly.</title>
        <authorList>
            <person name="Kim I."/>
        </authorList>
    </citation>
    <scope>NUCLEOTIDE SEQUENCE [LARGE SCALE GENOMIC DNA]</scope>
    <source>
        <strain evidence="5 6">SSH13</strain>
    </source>
</reference>
<dbReference type="GO" id="GO:0016747">
    <property type="term" value="F:acyltransferase activity, transferring groups other than amino-acyl groups"/>
    <property type="evidence" value="ECO:0007669"/>
    <property type="project" value="InterPro"/>
</dbReference>
<name>A0A5C7FHC0_9BACT</name>
<dbReference type="PANTHER" id="PTHR43792:SF8">
    <property type="entry name" value="[RIBOSOMAL PROTEIN US5]-ALANINE N-ACETYLTRANSFERASE"/>
    <property type="match status" value="1"/>
</dbReference>
<keyword evidence="6" id="KW-1185">Reference proteome</keyword>
<keyword evidence="1 5" id="KW-0808">Transferase</keyword>
<keyword evidence="2" id="KW-0012">Acyltransferase</keyword>
<dbReference type="Pfam" id="PF13302">
    <property type="entry name" value="Acetyltransf_3"/>
    <property type="match status" value="1"/>
</dbReference>
<dbReference type="InterPro" id="IPR051531">
    <property type="entry name" value="N-acetyltransferase"/>
</dbReference>
<dbReference type="RefSeq" id="WP_147929949.1">
    <property type="nucleotide sequence ID" value="NZ_VOXD01000007.1"/>
</dbReference>
<dbReference type="EMBL" id="VOXD01000007">
    <property type="protein sequence ID" value="TXF90468.1"/>
    <property type="molecule type" value="Genomic_DNA"/>
</dbReference>
<dbReference type="AlphaFoldDB" id="A0A5C7FHC0"/>
<dbReference type="PANTHER" id="PTHR43792">
    <property type="entry name" value="GNAT FAMILY, PUTATIVE (AFU_ORTHOLOGUE AFUA_3G00765)-RELATED-RELATED"/>
    <property type="match status" value="1"/>
</dbReference>
<evidence type="ECO:0000256" key="3">
    <source>
        <dbReference type="ARBA" id="ARBA00038502"/>
    </source>
</evidence>
<accession>A0A5C7FHC0</accession>
<dbReference type="InterPro" id="IPR000182">
    <property type="entry name" value="GNAT_dom"/>
</dbReference>
<proteinExistence type="inferred from homology"/>